<keyword evidence="4" id="KW-0255">Endonuclease</keyword>
<dbReference type="Gene3D" id="3.30.920.30">
    <property type="entry name" value="Hypothetical protein"/>
    <property type="match status" value="1"/>
</dbReference>
<evidence type="ECO:0000313" key="8">
    <source>
        <dbReference type="EMBL" id="WZL76385.1"/>
    </source>
</evidence>
<evidence type="ECO:0000313" key="9">
    <source>
        <dbReference type="Proteomes" id="UP001461341"/>
    </source>
</evidence>
<dbReference type="PANTHER" id="PTHR34873">
    <property type="entry name" value="SSR1766 PROTEIN"/>
    <property type="match status" value="1"/>
</dbReference>
<evidence type="ECO:0000256" key="2">
    <source>
        <dbReference type="ARBA" id="ARBA00022649"/>
    </source>
</evidence>
<evidence type="ECO:0000256" key="4">
    <source>
        <dbReference type="ARBA" id="ARBA00022759"/>
    </source>
</evidence>
<protein>
    <submittedName>
        <fullName evidence="8">Type II toxin-antitoxin system HicA family toxin</fullName>
    </submittedName>
</protein>
<dbReference type="SUPFAM" id="SSF54786">
    <property type="entry name" value="YcfA/nrd intein domain"/>
    <property type="match status" value="1"/>
</dbReference>
<keyword evidence="6" id="KW-0694">RNA-binding</keyword>
<gene>
    <name evidence="8" type="ORF">QBE54_01220</name>
</gene>
<keyword evidence="2" id="KW-1277">Toxin-antitoxin system</keyword>
<dbReference type="PANTHER" id="PTHR34873:SF3">
    <property type="entry name" value="ADDICTION MODULE TOXIN, HICA FAMILY"/>
    <property type="match status" value="1"/>
</dbReference>
<evidence type="ECO:0000256" key="7">
    <source>
        <dbReference type="ARBA" id="ARBA00023016"/>
    </source>
</evidence>
<dbReference type="RefSeq" id="WP_369018543.1">
    <property type="nucleotide sequence ID" value="NZ_CP121689.1"/>
</dbReference>
<dbReference type="EMBL" id="CP121689">
    <property type="protein sequence ID" value="WZL76385.1"/>
    <property type="molecule type" value="Genomic_DNA"/>
</dbReference>
<dbReference type="InterPro" id="IPR038570">
    <property type="entry name" value="HicA_sf"/>
</dbReference>
<evidence type="ECO:0000256" key="1">
    <source>
        <dbReference type="ARBA" id="ARBA00006620"/>
    </source>
</evidence>
<evidence type="ECO:0000256" key="6">
    <source>
        <dbReference type="ARBA" id="ARBA00022884"/>
    </source>
</evidence>
<evidence type="ECO:0000256" key="3">
    <source>
        <dbReference type="ARBA" id="ARBA00022722"/>
    </source>
</evidence>
<organism evidence="8 9">
    <name type="scientific">Thermatribacter velox</name>
    <dbReference type="NCBI Taxonomy" id="3039681"/>
    <lineage>
        <taxon>Bacteria</taxon>
        <taxon>Pseudomonadati</taxon>
        <taxon>Atribacterota</taxon>
        <taxon>Atribacteria</taxon>
        <taxon>Atribacterales</taxon>
        <taxon>Thermatribacteraceae</taxon>
        <taxon>Thermatribacter</taxon>
    </lineage>
</organism>
<evidence type="ECO:0000256" key="5">
    <source>
        <dbReference type="ARBA" id="ARBA00022801"/>
    </source>
</evidence>
<dbReference type="Pfam" id="PF07927">
    <property type="entry name" value="HicA_toxin"/>
    <property type="match status" value="1"/>
</dbReference>
<keyword evidence="3" id="KW-0540">Nuclease</keyword>
<proteinExistence type="inferred from homology"/>
<accession>A0ABZ2YBL1</accession>
<comment type="similarity">
    <text evidence="1">Belongs to the HicA mRNA interferase family.</text>
</comment>
<keyword evidence="9" id="KW-1185">Reference proteome</keyword>
<name>A0ABZ2YBL1_9BACT</name>
<dbReference type="InterPro" id="IPR012933">
    <property type="entry name" value="HicA_mRNA_interferase"/>
</dbReference>
<sequence length="74" mass="8728">MHSFPSLTPEKVIRILEKKGFVLDRVRGSHHIYYHPETKRRVTVPRHKKDLPKGTLFEILKQAGITREELKNLL</sequence>
<dbReference type="Proteomes" id="UP001461341">
    <property type="component" value="Chromosome"/>
</dbReference>
<keyword evidence="7" id="KW-0346">Stress response</keyword>
<reference evidence="8 9" key="1">
    <citation type="submission" date="2023-03" db="EMBL/GenBank/DDBJ databases">
        <title>Novel Species.</title>
        <authorList>
            <person name="Ma S."/>
        </authorList>
    </citation>
    <scope>NUCLEOTIDE SEQUENCE [LARGE SCALE GENOMIC DNA]</scope>
    <source>
        <strain evidence="8 9">B11</strain>
    </source>
</reference>
<keyword evidence="5" id="KW-0378">Hydrolase</keyword>